<keyword evidence="8" id="KW-1185">Reference proteome</keyword>
<evidence type="ECO:0000256" key="2">
    <source>
        <dbReference type="ARBA" id="ARBA00022741"/>
    </source>
</evidence>
<keyword evidence="3 5" id="KW-0067">ATP-binding</keyword>
<dbReference type="InterPro" id="IPR014746">
    <property type="entry name" value="Gln_synth/guanido_kin_cat_dom"/>
</dbReference>
<keyword evidence="2 5" id="KW-0547">Nucleotide-binding</keyword>
<dbReference type="RefSeq" id="WP_070321290.1">
    <property type="nucleotide sequence ID" value="NZ_CP023695.1"/>
</dbReference>
<dbReference type="OrthoDB" id="9803842at2"/>
<keyword evidence="1 5" id="KW-0436">Ligase</keyword>
<dbReference type="EMBL" id="CP023695">
    <property type="protein sequence ID" value="QEV21512.1"/>
    <property type="molecule type" value="Genomic_DNA"/>
</dbReference>
<dbReference type="HAMAP" id="MF_01609">
    <property type="entry name" value="Glu_cys_ligase_2"/>
    <property type="match status" value="1"/>
</dbReference>
<protein>
    <recommendedName>
        <fullName evidence="5">Putative glutamate--cysteine ligase 2</fullName>
        <ecNumber evidence="5">6.3.2.2</ecNumber>
    </recommendedName>
    <alternativeName>
        <fullName evidence="5">Gamma-glutamylcysteine synthetase 2</fullName>
        <shortName evidence="5">GCS 2</shortName>
        <shortName evidence="5">Gamma-GCS 2</shortName>
    </alternativeName>
</protein>
<dbReference type="Proteomes" id="UP000326553">
    <property type="component" value="Chromosome"/>
</dbReference>
<dbReference type="NCBIfam" id="TIGR02050">
    <property type="entry name" value="gshA_cyan_rel"/>
    <property type="match status" value="1"/>
</dbReference>
<dbReference type="PANTHER" id="PTHR36510">
    <property type="entry name" value="GLUTAMATE--CYSTEINE LIGASE 2-RELATED"/>
    <property type="match status" value="1"/>
</dbReference>
<dbReference type="SUPFAM" id="SSF55931">
    <property type="entry name" value="Glutamine synthetase/guanido kinase"/>
    <property type="match status" value="1"/>
</dbReference>
<dbReference type="Pfam" id="PF04107">
    <property type="entry name" value="GCS2"/>
    <property type="match status" value="1"/>
</dbReference>
<evidence type="ECO:0000313" key="7">
    <source>
        <dbReference type="EMBL" id="QEV21512.1"/>
    </source>
</evidence>
<name>A0A5J6HQN7_STRAD</name>
<accession>A0A5J6HQN7</accession>
<dbReference type="NCBIfam" id="NF010041">
    <property type="entry name" value="PRK13517.1-1"/>
    <property type="match status" value="1"/>
</dbReference>
<dbReference type="KEGG" id="salw:CP975_31770"/>
<dbReference type="InterPro" id="IPR011793">
    <property type="entry name" value="YbdK"/>
</dbReference>
<evidence type="ECO:0000256" key="4">
    <source>
        <dbReference type="ARBA" id="ARBA00048819"/>
    </source>
</evidence>
<evidence type="ECO:0000256" key="1">
    <source>
        <dbReference type="ARBA" id="ARBA00022598"/>
    </source>
</evidence>
<dbReference type="EC" id="6.3.2.2" evidence="5"/>
<evidence type="ECO:0000256" key="3">
    <source>
        <dbReference type="ARBA" id="ARBA00022840"/>
    </source>
</evidence>
<reference evidence="7 8" key="1">
    <citation type="submission" date="2017-09" db="EMBL/GenBank/DDBJ databases">
        <authorList>
            <person name="Lee N."/>
            <person name="Cho B.-K."/>
        </authorList>
    </citation>
    <scope>NUCLEOTIDE SEQUENCE [LARGE SCALE GENOMIC DNA]</scope>
    <source>
        <strain evidence="7 8">ATCC 12461</strain>
    </source>
</reference>
<dbReference type="AlphaFoldDB" id="A0A5J6HQN7"/>
<dbReference type="GO" id="GO:0005524">
    <property type="term" value="F:ATP binding"/>
    <property type="evidence" value="ECO:0007669"/>
    <property type="project" value="UniProtKB-KW"/>
</dbReference>
<dbReference type="Gene3D" id="3.30.590.20">
    <property type="match status" value="1"/>
</dbReference>
<feature type="compositionally biased region" description="Low complexity" evidence="6">
    <location>
        <begin position="386"/>
        <end position="397"/>
    </location>
</feature>
<evidence type="ECO:0000256" key="5">
    <source>
        <dbReference type="HAMAP-Rule" id="MF_01609"/>
    </source>
</evidence>
<comment type="similarity">
    <text evidence="5">Belongs to the glutamate--cysteine ligase type 2 family. YbdK subfamily.</text>
</comment>
<dbReference type="GO" id="GO:0004357">
    <property type="term" value="F:glutamate-cysteine ligase activity"/>
    <property type="evidence" value="ECO:0007669"/>
    <property type="project" value="UniProtKB-EC"/>
</dbReference>
<sequence>MADHSPTVGVEEEYFLVDTAQRTVVAAAPRVLARARPELGDLVTGEASRYQVEGRTPPCGTLGELRQELRRVRRAVATAAAGEGSRPVASGTPLLGMRAPIPLNGDAHYLAQLATFRSLYDTFAFCGLHVHVQVPDRDHAVLVSNHLRPWLPVLVAMAANSPFWDERDSGYCSWRTLGATRWPVAGPPPYFSSAAHYDALASALRETGATLGERSLYWDVRPCAHLPTVEIRAMDVPTSVEEAAAFAVLVRALVVQALERVRRGDPGPAMDDALLRAAYWRCARDGLTGHSLDPRTHRLVPTSHRLRELLAYARPALAERGELPRVTAVLRHLIAHGGGAERQRAVHARAGSLRDVVDDLADRTAVSPRQWRRSPSPVGGPGGHGSSASSGRSDASS</sequence>
<dbReference type="GO" id="GO:0042398">
    <property type="term" value="P:modified amino acid biosynthetic process"/>
    <property type="evidence" value="ECO:0007669"/>
    <property type="project" value="InterPro"/>
</dbReference>
<dbReference type="InterPro" id="IPR006336">
    <property type="entry name" value="GCS2"/>
</dbReference>
<gene>
    <name evidence="7" type="ORF">CP975_31770</name>
</gene>
<feature type="region of interest" description="Disordered" evidence="6">
    <location>
        <begin position="364"/>
        <end position="397"/>
    </location>
</feature>
<dbReference type="InterPro" id="IPR050141">
    <property type="entry name" value="GCL_type2/YbdK_subfam"/>
</dbReference>
<comment type="function">
    <text evidence="5">ATP-dependent carboxylate-amine ligase which exhibits weak glutamate--cysteine ligase activity.</text>
</comment>
<comment type="catalytic activity">
    <reaction evidence="4 5">
        <text>L-cysteine + L-glutamate + ATP = gamma-L-glutamyl-L-cysteine + ADP + phosphate + H(+)</text>
        <dbReference type="Rhea" id="RHEA:13285"/>
        <dbReference type="ChEBI" id="CHEBI:15378"/>
        <dbReference type="ChEBI" id="CHEBI:29985"/>
        <dbReference type="ChEBI" id="CHEBI:30616"/>
        <dbReference type="ChEBI" id="CHEBI:35235"/>
        <dbReference type="ChEBI" id="CHEBI:43474"/>
        <dbReference type="ChEBI" id="CHEBI:58173"/>
        <dbReference type="ChEBI" id="CHEBI:456216"/>
        <dbReference type="EC" id="6.3.2.2"/>
    </reaction>
</comment>
<organism evidence="7 8">
    <name type="scientific">Streptomyces alboniger</name>
    <dbReference type="NCBI Taxonomy" id="132473"/>
    <lineage>
        <taxon>Bacteria</taxon>
        <taxon>Bacillati</taxon>
        <taxon>Actinomycetota</taxon>
        <taxon>Actinomycetes</taxon>
        <taxon>Kitasatosporales</taxon>
        <taxon>Streptomycetaceae</taxon>
        <taxon>Streptomyces</taxon>
        <taxon>Streptomyces aurantiacus group</taxon>
    </lineage>
</organism>
<evidence type="ECO:0000256" key="6">
    <source>
        <dbReference type="SAM" id="MobiDB-lite"/>
    </source>
</evidence>
<dbReference type="PANTHER" id="PTHR36510:SF1">
    <property type="entry name" value="GLUTAMATE--CYSTEINE LIGASE 2-RELATED"/>
    <property type="match status" value="1"/>
</dbReference>
<evidence type="ECO:0000313" key="8">
    <source>
        <dbReference type="Proteomes" id="UP000326553"/>
    </source>
</evidence>
<proteinExistence type="inferred from homology"/>